<dbReference type="Proteomes" id="UP000634134">
    <property type="component" value="Unassembled WGS sequence"/>
</dbReference>
<accession>A0ABR9WGR3</accession>
<evidence type="ECO:0000256" key="3">
    <source>
        <dbReference type="PROSITE-ProRule" id="PRU00169"/>
    </source>
</evidence>
<dbReference type="CDD" id="cd17535">
    <property type="entry name" value="REC_NarL-like"/>
    <property type="match status" value="1"/>
</dbReference>
<dbReference type="InterPro" id="IPR001789">
    <property type="entry name" value="Sig_transdc_resp-reg_receiver"/>
</dbReference>
<dbReference type="EMBL" id="JACYGY010000001">
    <property type="protein sequence ID" value="MBE9463536.1"/>
    <property type="molecule type" value="Genomic_DNA"/>
</dbReference>
<comment type="caution">
    <text evidence="5">The sequence shown here is derived from an EMBL/GenBank/DDBJ whole genome shotgun (WGS) entry which is preliminary data.</text>
</comment>
<evidence type="ECO:0000313" key="5">
    <source>
        <dbReference type="EMBL" id="MBE9463536.1"/>
    </source>
</evidence>
<proteinExistence type="predicted"/>
<evidence type="ECO:0000256" key="1">
    <source>
        <dbReference type="ARBA" id="ARBA00022553"/>
    </source>
</evidence>
<dbReference type="PANTHER" id="PTHR44591">
    <property type="entry name" value="STRESS RESPONSE REGULATOR PROTEIN 1"/>
    <property type="match status" value="1"/>
</dbReference>
<dbReference type="InterPro" id="IPR011006">
    <property type="entry name" value="CheY-like_superfamily"/>
</dbReference>
<keyword evidence="1 3" id="KW-0597">Phosphoprotein</keyword>
<keyword evidence="2" id="KW-0902">Two-component regulatory system</keyword>
<dbReference type="Pfam" id="PF00072">
    <property type="entry name" value="Response_reg"/>
    <property type="match status" value="1"/>
</dbReference>
<dbReference type="PANTHER" id="PTHR44591:SF14">
    <property type="entry name" value="PROTEIN PILG"/>
    <property type="match status" value="1"/>
</dbReference>
<keyword evidence="6" id="KW-1185">Reference proteome</keyword>
<evidence type="ECO:0000256" key="2">
    <source>
        <dbReference type="ARBA" id="ARBA00023012"/>
    </source>
</evidence>
<reference evidence="6" key="1">
    <citation type="submission" date="2023-07" db="EMBL/GenBank/DDBJ databases">
        <title>Dyadobacter sp. nov 'subterranea' isolated from contaminted grondwater.</title>
        <authorList>
            <person name="Szabo I."/>
            <person name="Al-Omari J."/>
            <person name="Szerdahelyi S.G."/>
            <person name="Rado J."/>
        </authorList>
    </citation>
    <scope>NUCLEOTIDE SEQUENCE [LARGE SCALE GENOMIC DNA]</scope>
    <source>
        <strain evidence="6">UP-52</strain>
    </source>
</reference>
<dbReference type="InterPro" id="IPR058245">
    <property type="entry name" value="NreC/VraR/RcsB-like_REC"/>
</dbReference>
<sequence>MQQLSQPLIAIVDDSAVVRTFTAFLLANYDFEVVFDAEDGQECIDKMHQVEQLPDIVILDIEMPVMDGFQAAAILKTNWPEVKIIAFSNMNDSSSKEKILAAGAEAFVTKESDITEKLIDIINKIWQQNQIRIES</sequence>
<dbReference type="SMART" id="SM00448">
    <property type="entry name" value="REC"/>
    <property type="match status" value="1"/>
</dbReference>
<dbReference type="Gene3D" id="3.40.50.2300">
    <property type="match status" value="1"/>
</dbReference>
<name>A0ABR9WGR3_9BACT</name>
<evidence type="ECO:0000313" key="6">
    <source>
        <dbReference type="Proteomes" id="UP000634134"/>
    </source>
</evidence>
<feature type="modified residue" description="4-aspartylphosphate" evidence="3">
    <location>
        <position position="60"/>
    </location>
</feature>
<protein>
    <submittedName>
        <fullName evidence="5">Response regulator transcription factor</fullName>
    </submittedName>
</protein>
<evidence type="ECO:0000259" key="4">
    <source>
        <dbReference type="PROSITE" id="PS50110"/>
    </source>
</evidence>
<dbReference type="SUPFAM" id="SSF52172">
    <property type="entry name" value="CheY-like"/>
    <property type="match status" value="1"/>
</dbReference>
<organism evidence="5 6">
    <name type="scientific">Dyadobacter subterraneus</name>
    <dbReference type="NCBI Taxonomy" id="2773304"/>
    <lineage>
        <taxon>Bacteria</taxon>
        <taxon>Pseudomonadati</taxon>
        <taxon>Bacteroidota</taxon>
        <taxon>Cytophagia</taxon>
        <taxon>Cytophagales</taxon>
        <taxon>Spirosomataceae</taxon>
        <taxon>Dyadobacter</taxon>
    </lineage>
</organism>
<feature type="domain" description="Response regulatory" evidence="4">
    <location>
        <begin position="8"/>
        <end position="125"/>
    </location>
</feature>
<dbReference type="PROSITE" id="PS50110">
    <property type="entry name" value="RESPONSE_REGULATORY"/>
    <property type="match status" value="1"/>
</dbReference>
<gene>
    <name evidence="5" type="ORF">IEE83_16740</name>
</gene>
<dbReference type="InterPro" id="IPR050595">
    <property type="entry name" value="Bact_response_regulator"/>
</dbReference>
<dbReference type="RefSeq" id="WP_194121661.1">
    <property type="nucleotide sequence ID" value="NZ_JACYGY010000001.1"/>
</dbReference>